<dbReference type="Pfam" id="PF04752">
    <property type="entry name" value="ChaC"/>
    <property type="match status" value="1"/>
</dbReference>
<dbReference type="OrthoDB" id="9795692at2"/>
<dbReference type="GO" id="GO:0061928">
    <property type="term" value="F:glutathione specific gamma-glutamylcyclotransferase activity"/>
    <property type="evidence" value="ECO:0007669"/>
    <property type="project" value="UniProtKB-EC"/>
</dbReference>
<dbReference type="EMBL" id="SMTL01000005">
    <property type="protein sequence ID" value="TDK32334.1"/>
    <property type="molecule type" value="Genomic_DNA"/>
</dbReference>
<dbReference type="InterPro" id="IPR006840">
    <property type="entry name" value="ChaC"/>
</dbReference>
<keyword evidence="2" id="KW-0456">Lyase</keyword>
<keyword evidence="3" id="KW-0808">Transferase</keyword>
<name>A0A4R5UBA8_9HYPH</name>
<evidence type="ECO:0000313" key="4">
    <source>
        <dbReference type="Proteomes" id="UP000295238"/>
    </source>
</evidence>
<dbReference type="PANTHER" id="PTHR12192">
    <property type="entry name" value="CATION TRANSPORT PROTEIN CHAC-RELATED"/>
    <property type="match status" value="1"/>
</dbReference>
<evidence type="ECO:0000256" key="1">
    <source>
        <dbReference type="ARBA" id="ARBA00012344"/>
    </source>
</evidence>
<dbReference type="AlphaFoldDB" id="A0A4R5UBA8"/>
<accession>A0A4R5UBA8</accession>
<gene>
    <name evidence="3" type="ORF">E2F50_17515</name>
</gene>
<keyword evidence="4" id="KW-1185">Reference proteome</keyword>
<sequence length="162" mass="17956">MIWNPIFPVEFSLSATIHGYHRSLCMNSIRGRGSIVNPGAMLGLDPGGSCKGLVMKVGGDVPNELKLLWRREMMSGAYNPKWLDAESGDRSIRALTFVANRASDHHAGRLTDKEVTRRLATASGIGGSNFDYVRRTQESLEAHGIQDAKLWRFLRTQGLSDR</sequence>
<dbReference type="GO" id="GO:0006751">
    <property type="term" value="P:glutathione catabolic process"/>
    <property type="evidence" value="ECO:0007669"/>
    <property type="project" value="InterPro"/>
</dbReference>
<dbReference type="GO" id="GO:0005737">
    <property type="term" value="C:cytoplasm"/>
    <property type="evidence" value="ECO:0007669"/>
    <property type="project" value="TreeGrafter"/>
</dbReference>
<protein>
    <recommendedName>
        <fullName evidence="1">glutathione-specific gamma-glutamylcyclotransferase</fullName>
        <ecNumber evidence="1">4.3.2.7</ecNumber>
    </recommendedName>
</protein>
<evidence type="ECO:0000256" key="2">
    <source>
        <dbReference type="ARBA" id="ARBA00023239"/>
    </source>
</evidence>
<dbReference type="PANTHER" id="PTHR12192:SF2">
    <property type="entry name" value="GLUTATHIONE-SPECIFIC GAMMA-GLUTAMYLCYCLOTRANSFERASE 2"/>
    <property type="match status" value="1"/>
</dbReference>
<organism evidence="3 4">
    <name type="scientific">Rhizobium deserti</name>
    <dbReference type="NCBI Taxonomy" id="2547961"/>
    <lineage>
        <taxon>Bacteria</taxon>
        <taxon>Pseudomonadati</taxon>
        <taxon>Pseudomonadota</taxon>
        <taxon>Alphaproteobacteria</taxon>
        <taxon>Hyphomicrobiales</taxon>
        <taxon>Rhizobiaceae</taxon>
        <taxon>Rhizobium/Agrobacterium group</taxon>
        <taxon>Rhizobium</taxon>
    </lineage>
</organism>
<evidence type="ECO:0000313" key="3">
    <source>
        <dbReference type="EMBL" id="TDK32334.1"/>
    </source>
</evidence>
<dbReference type="Proteomes" id="UP000295238">
    <property type="component" value="Unassembled WGS sequence"/>
</dbReference>
<reference evidence="3 4" key="1">
    <citation type="submission" date="2019-03" db="EMBL/GenBank/DDBJ databases">
        <title>Rhizobium sp. nov., an bacterium isolated from biocrust in Mu Us Desert.</title>
        <authorList>
            <person name="Lixiong L."/>
        </authorList>
    </citation>
    <scope>NUCLEOTIDE SEQUENCE [LARGE SCALE GENOMIC DNA]</scope>
    <source>
        <strain evidence="3 4">SPY-1</strain>
    </source>
</reference>
<proteinExistence type="predicted"/>
<dbReference type="EC" id="4.3.2.7" evidence="1"/>
<comment type="caution">
    <text evidence="3">The sequence shown here is derived from an EMBL/GenBank/DDBJ whole genome shotgun (WGS) entry which is preliminary data.</text>
</comment>
<dbReference type="GO" id="GO:0016740">
    <property type="term" value="F:transferase activity"/>
    <property type="evidence" value="ECO:0007669"/>
    <property type="project" value="UniProtKB-KW"/>
</dbReference>